<dbReference type="PANTHER" id="PTHR11079:SF179">
    <property type="entry name" value="TRNA(ADENINE(34)) DEAMINASE, CHLOROPLASTIC"/>
    <property type="match status" value="1"/>
</dbReference>
<evidence type="ECO:0000313" key="9">
    <source>
        <dbReference type="Proteomes" id="UP000693970"/>
    </source>
</evidence>
<dbReference type="GO" id="GO:0046872">
    <property type="term" value="F:metal ion binding"/>
    <property type="evidence" value="ECO:0007669"/>
    <property type="project" value="UniProtKB-KW"/>
</dbReference>
<evidence type="ECO:0000256" key="3">
    <source>
        <dbReference type="ARBA" id="ARBA00022801"/>
    </source>
</evidence>
<name>A0A9K3Q1I0_9STRA</name>
<evidence type="ECO:0000256" key="2">
    <source>
        <dbReference type="ARBA" id="ARBA00022723"/>
    </source>
</evidence>
<feature type="transmembrane region" description="Helical" evidence="5">
    <location>
        <begin position="12"/>
        <end position="31"/>
    </location>
</feature>
<dbReference type="CDD" id="cd01285">
    <property type="entry name" value="nucleoside_deaminase"/>
    <property type="match status" value="1"/>
</dbReference>
<keyword evidence="3" id="KW-0378">Hydrolase</keyword>
<keyword evidence="9" id="KW-1185">Reference proteome</keyword>
<keyword evidence="5" id="KW-1133">Transmembrane helix</keyword>
<dbReference type="InterPro" id="IPR028883">
    <property type="entry name" value="tRNA_aden_deaminase"/>
</dbReference>
<dbReference type="Pfam" id="PF00383">
    <property type="entry name" value="dCMP_cyt_deam_1"/>
    <property type="match status" value="1"/>
</dbReference>
<evidence type="ECO:0000259" key="6">
    <source>
        <dbReference type="PROSITE" id="PS51747"/>
    </source>
</evidence>
<keyword evidence="2" id="KW-0479">Metal-binding</keyword>
<comment type="caution">
    <text evidence="8">The sequence shown here is derived from an EMBL/GenBank/DDBJ whole genome shotgun (WGS) entry which is preliminary data.</text>
</comment>
<feature type="domain" description="CMP/dCMP-type deaminase" evidence="6">
    <location>
        <begin position="94"/>
        <end position="208"/>
    </location>
</feature>
<gene>
    <name evidence="7" type="ORF">IV203_004827</name>
    <name evidence="8" type="ORF">IV203_029745</name>
</gene>
<protein>
    <submittedName>
        <fullName evidence="8">CMP/dCMP deaminase zinc-binding protein</fullName>
    </submittedName>
</protein>
<evidence type="ECO:0000256" key="5">
    <source>
        <dbReference type="SAM" id="Phobius"/>
    </source>
</evidence>
<evidence type="ECO:0000256" key="4">
    <source>
        <dbReference type="ARBA" id="ARBA00022833"/>
    </source>
</evidence>
<dbReference type="PROSITE" id="PS51747">
    <property type="entry name" value="CYT_DCMP_DEAMINASES_2"/>
    <property type="match status" value="1"/>
</dbReference>
<comment type="cofactor">
    <cofactor evidence="1">
        <name>Zn(2+)</name>
        <dbReference type="ChEBI" id="CHEBI:29105"/>
    </cofactor>
</comment>
<reference evidence="8" key="2">
    <citation type="submission" date="2021-04" db="EMBL/GenBank/DDBJ databases">
        <authorList>
            <person name="Podell S."/>
        </authorList>
    </citation>
    <scope>NUCLEOTIDE SEQUENCE</scope>
    <source>
        <strain evidence="8">Hildebrandi</strain>
    </source>
</reference>
<dbReference type="EMBL" id="JAGRRH010000053">
    <property type="protein sequence ID" value="KAG7338572.1"/>
    <property type="molecule type" value="Genomic_DNA"/>
</dbReference>
<dbReference type="HAMAP" id="MF_00972">
    <property type="entry name" value="tRNA_aden_deaminase"/>
    <property type="match status" value="1"/>
</dbReference>
<reference evidence="8" key="1">
    <citation type="journal article" date="2021" name="Sci. Rep.">
        <title>Diploid genomic architecture of Nitzschia inconspicua, an elite biomass production diatom.</title>
        <authorList>
            <person name="Oliver A."/>
            <person name="Podell S."/>
            <person name="Pinowska A."/>
            <person name="Traller J.C."/>
            <person name="Smith S.R."/>
            <person name="McClure R."/>
            <person name="Beliaev A."/>
            <person name="Bohutskyi P."/>
            <person name="Hill E.A."/>
            <person name="Rabines A."/>
            <person name="Zheng H."/>
            <person name="Allen L.Z."/>
            <person name="Kuo A."/>
            <person name="Grigoriev I.V."/>
            <person name="Allen A.E."/>
            <person name="Hazlebeck D."/>
            <person name="Allen E.E."/>
        </authorList>
    </citation>
    <scope>NUCLEOTIDE SEQUENCE</scope>
    <source>
        <strain evidence="8">Hildebrandi</strain>
    </source>
</reference>
<dbReference type="PANTHER" id="PTHR11079">
    <property type="entry name" value="CYTOSINE DEAMINASE FAMILY MEMBER"/>
    <property type="match status" value="1"/>
</dbReference>
<sequence>MILLLPSLIKRSGGMAVLAIFTISITIVHWIRFSIVASFSPHDGQKPPMHVASYQSQYKLRRHAFRNVPPPSFYSMPSSLPLKISTTGSVSVGERHTKFMQMALQQAKLAGEQDEVPIGAIIVQRRPDGSFHVLSQAYNSMESSHDASAHAELLAMRKASQRIGNWRLLNTTLYSTLEPCPMCLAAAQAFRVEEIVYGAPDLRLGAVETYMRMLDDYNHPLHQIDCVVSGVLKNESATMMKEFFKRRRTQAKRYPPPTMSVGSGFRSRWKYRMKNSLQKLLWRKRSP</sequence>
<dbReference type="AlphaFoldDB" id="A0A9K3Q1I0"/>
<evidence type="ECO:0000313" key="8">
    <source>
        <dbReference type="EMBL" id="KAG7367075.1"/>
    </source>
</evidence>
<dbReference type="GO" id="GO:0002100">
    <property type="term" value="P:tRNA wobble adenosine to inosine editing"/>
    <property type="evidence" value="ECO:0007669"/>
    <property type="project" value="InterPro"/>
</dbReference>
<dbReference type="Proteomes" id="UP000693970">
    <property type="component" value="Unassembled WGS sequence"/>
</dbReference>
<dbReference type="GO" id="GO:0008251">
    <property type="term" value="F:tRNA-specific adenosine deaminase activity"/>
    <property type="evidence" value="ECO:0007669"/>
    <property type="project" value="InterPro"/>
</dbReference>
<evidence type="ECO:0000256" key="1">
    <source>
        <dbReference type="ARBA" id="ARBA00001947"/>
    </source>
</evidence>
<keyword evidence="5" id="KW-0812">Transmembrane</keyword>
<dbReference type="EMBL" id="JAGRRH010000007">
    <property type="protein sequence ID" value="KAG7367075.1"/>
    <property type="molecule type" value="Genomic_DNA"/>
</dbReference>
<accession>A0A9K3Q1I0</accession>
<proteinExistence type="inferred from homology"/>
<keyword evidence="4" id="KW-0862">Zinc</keyword>
<dbReference type="OrthoDB" id="408702at2759"/>
<organism evidence="8 9">
    <name type="scientific">Nitzschia inconspicua</name>
    <dbReference type="NCBI Taxonomy" id="303405"/>
    <lineage>
        <taxon>Eukaryota</taxon>
        <taxon>Sar</taxon>
        <taxon>Stramenopiles</taxon>
        <taxon>Ochrophyta</taxon>
        <taxon>Bacillariophyta</taxon>
        <taxon>Bacillariophyceae</taxon>
        <taxon>Bacillariophycidae</taxon>
        <taxon>Bacillariales</taxon>
        <taxon>Bacillariaceae</taxon>
        <taxon>Nitzschia</taxon>
    </lineage>
</organism>
<evidence type="ECO:0000313" key="7">
    <source>
        <dbReference type="EMBL" id="KAG7338572.1"/>
    </source>
</evidence>
<keyword evidence="5" id="KW-0472">Membrane</keyword>
<dbReference type="InterPro" id="IPR002125">
    <property type="entry name" value="CMP_dCMP_dom"/>
</dbReference>